<dbReference type="Proteomes" id="UP000053555">
    <property type="component" value="Unassembled WGS sequence"/>
</dbReference>
<dbReference type="PANTHER" id="PTHR13439">
    <property type="entry name" value="CT120 PROTEIN"/>
    <property type="match status" value="1"/>
</dbReference>
<dbReference type="Pfam" id="PF03798">
    <property type="entry name" value="TRAM_LAG1_CLN8"/>
    <property type="match status" value="1"/>
</dbReference>
<dbReference type="PROSITE" id="PS50922">
    <property type="entry name" value="TLC"/>
    <property type="match status" value="1"/>
</dbReference>
<keyword evidence="3 6" id="KW-1133">Transmembrane helix</keyword>
<gene>
    <name evidence="8" type="ORF">glysoja_029761</name>
</gene>
<evidence type="ECO:0000256" key="2">
    <source>
        <dbReference type="ARBA" id="ARBA00022692"/>
    </source>
</evidence>
<evidence type="ECO:0000256" key="6">
    <source>
        <dbReference type="SAM" id="Phobius"/>
    </source>
</evidence>
<dbReference type="PANTHER" id="PTHR13439:SF0">
    <property type="entry name" value="TOPOISOMERASE I DAMAGE AFFECTED PROTEIN 4"/>
    <property type="match status" value="1"/>
</dbReference>
<protein>
    <submittedName>
        <fullName evidence="8">Transmembrane protein 56-B</fullName>
    </submittedName>
</protein>
<feature type="transmembrane region" description="Helical" evidence="6">
    <location>
        <begin position="15"/>
        <end position="36"/>
    </location>
</feature>
<evidence type="ECO:0000313" key="8">
    <source>
        <dbReference type="EMBL" id="KHN24692.1"/>
    </source>
</evidence>
<keyword evidence="2 5" id="KW-0812">Transmembrane</keyword>
<evidence type="ECO:0000256" key="5">
    <source>
        <dbReference type="PROSITE-ProRule" id="PRU00205"/>
    </source>
</evidence>
<dbReference type="GO" id="GO:0016020">
    <property type="term" value="C:membrane"/>
    <property type="evidence" value="ECO:0007669"/>
    <property type="project" value="UniProtKB-SubCell"/>
</dbReference>
<dbReference type="GO" id="GO:0055088">
    <property type="term" value="P:lipid homeostasis"/>
    <property type="evidence" value="ECO:0007669"/>
    <property type="project" value="TreeGrafter"/>
</dbReference>
<evidence type="ECO:0000256" key="3">
    <source>
        <dbReference type="ARBA" id="ARBA00022989"/>
    </source>
</evidence>
<dbReference type="SMART" id="SM00724">
    <property type="entry name" value="TLC"/>
    <property type="match status" value="1"/>
</dbReference>
<feature type="transmembrane region" description="Helical" evidence="6">
    <location>
        <begin position="262"/>
        <end position="283"/>
    </location>
</feature>
<feature type="domain" description="TLC" evidence="7">
    <location>
        <begin position="85"/>
        <end position="294"/>
    </location>
</feature>
<evidence type="ECO:0000256" key="1">
    <source>
        <dbReference type="ARBA" id="ARBA00004141"/>
    </source>
</evidence>
<dbReference type="InterPro" id="IPR006634">
    <property type="entry name" value="TLC-dom"/>
</dbReference>
<feature type="transmembrane region" description="Helical" evidence="6">
    <location>
        <begin position="133"/>
        <end position="155"/>
    </location>
</feature>
<evidence type="ECO:0000259" key="7">
    <source>
        <dbReference type="PROSITE" id="PS50922"/>
    </source>
</evidence>
<feature type="transmembrane region" description="Helical" evidence="6">
    <location>
        <begin position="48"/>
        <end position="75"/>
    </location>
</feature>
<organism evidence="8">
    <name type="scientific">Glycine soja</name>
    <name type="common">Wild soybean</name>
    <dbReference type="NCBI Taxonomy" id="3848"/>
    <lineage>
        <taxon>Eukaryota</taxon>
        <taxon>Viridiplantae</taxon>
        <taxon>Streptophyta</taxon>
        <taxon>Embryophyta</taxon>
        <taxon>Tracheophyta</taxon>
        <taxon>Spermatophyta</taxon>
        <taxon>Magnoliopsida</taxon>
        <taxon>eudicotyledons</taxon>
        <taxon>Gunneridae</taxon>
        <taxon>Pentapetalae</taxon>
        <taxon>rosids</taxon>
        <taxon>fabids</taxon>
        <taxon>Fabales</taxon>
        <taxon>Fabaceae</taxon>
        <taxon>Papilionoideae</taxon>
        <taxon>50 kb inversion clade</taxon>
        <taxon>NPAAA clade</taxon>
        <taxon>indigoferoid/millettioid clade</taxon>
        <taxon>Phaseoleae</taxon>
        <taxon>Glycine</taxon>
        <taxon>Glycine subgen. Soja</taxon>
    </lineage>
</organism>
<feature type="transmembrane region" description="Helical" evidence="6">
    <location>
        <begin position="175"/>
        <end position="196"/>
    </location>
</feature>
<sequence>MGTHALCVFFFNAVWYFQLVDWMGFAFSFGSLAGLVSSSDFATPNKEIQWLGSVFTGIIFCVIVYRLTAILSSLLFKGYDKLSSAQKIEWNNRGFSTFHALFASFMSFYLLVLSDIFNKDSHEELIINRSSTFSNLVLGISIGYFLADLAMILWHFPALGGLEYVLHHGLSMFSIIQSLLSGQGLIYILMVLFSESTTPFVNLRWHLDIAGLKSSKLYVWNGIALFFGWLIARIFLFMFFFIHMWTHFDEASIFSVKEIFPLGFYSLLVVPPMLAMMNLFWFWKIAKGLVKTISKAKHSK</sequence>
<reference evidence="8" key="1">
    <citation type="submission" date="2014-07" db="EMBL/GenBank/DDBJ databases">
        <title>Identification of a novel salt tolerance gene in wild soybean by whole-genome sequencing.</title>
        <authorList>
            <person name="Lam H.-M."/>
            <person name="Qi X."/>
            <person name="Li M.-W."/>
            <person name="Liu X."/>
            <person name="Xie M."/>
            <person name="Ni M."/>
            <person name="Xu X."/>
        </authorList>
    </citation>
    <scope>NUCLEOTIDE SEQUENCE [LARGE SCALE GENOMIC DNA]</scope>
    <source>
        <tissue evidence="8">Root</tissue>
    </source>
</reference>
<feature type="transmembrane region" description="Helical" evidence="6">
    <location>
        <begin position="95"/>
        <end position="112"/>
    </location>
</feature>
<name>A0A0B2QYH2_GLYSO</name>
<evidence type="ECO:0000256" key="4">
    <source>
        <dbReference type="ARBA" id="ARBA00023136"/>
    </source>
</evidence>
<keyword evidence="4 5" id="KW-0472">Membrane</keyword>
<dbReference type="InterPro" id="IPR050846">
    <property type="entry name" value="TLCD"/>
</dbReference>
<dbReference type="AlphaFoldDB" id="A0A0B2QYH2"/>
<accession>A0A0B2QYH2</accession>
<proteinExistence type="predicted"/>
<feature type="transmembrane region" description="Helical" evidence="6">
    <location>
        <begin position="217"/>
        <end position="242"/>
    </location>
</feature>
<dbReference type="EMBL" id="KN655125">
    <property type="protein sequence ID" value="KHN24692.1"/>
    <property type="molecule type" value="Genomic_DNA"/>
</dbReference>
<dbReference type="GO" id="GO:0005783">
    <property type="term" value="C:endoplasmic reticulum"/>
    <property type="evidence" value="ECO:0007669"/>
    <property type="project" value="TreeGrafter"/>
</dbReference>
<comment type="subcellular location">
    <subcellularLocation>
        <location evidence="1">Membrane</location>
        <topology evidence="1">Multi-pass membrane protein</topology>
    </subcellularLocation>
</comment>